<accession>A0AAE8SQW0</accession>
<dbReference type="GO" id="GO:0006886">
    <property type="term" value="P:intracellular protein transport"/>
    <property type="evidence" value="ECO:0007669"/>
    <property type="project" value="TreeGrafter"/>
</dbReference>
<feature type="region of interest" description="Disordered" evidence="1">
    <location>
        <begin position="461"/>
        <end position="497"/>
    </location>
</feature>
<evidence type="ECO:0000313" key="4">
    <source>
        <dbReference type="Proteomes" id="UP001187682"/>
    </source>
</evidence>
<dbReference type="Gene3D" id="3.10.20.90">
    <property type="entry name" value="Phosphatidylinositol 3-kinase Catalytic Subunit, Chain A, domain 1"/>
    <property type="match status" value="1"/>
</dbReference>
<organism evidence="3 4">
    <name type="scientific">Cephalotrichum gorgonifer</name>
    <dbReference type="NCBI Taxonomy" id="2041049"/>
    <lineage>
        <taxon>Eukaryota</taxon>
        <taxon>Fungi</taxon>
        <taxon>Dikarya</taxon>
        <taxon>Ascomycota</taxon>
        <taxon>Pezizomycotina</taxon>
        <taxon>Sordariomycetes</taxon>
        <taxon>Hypocreomycetidae</taxon>
        <taxon>Microascales</taxon>
        <taxon>Microascaceae</taxon>
        <taxon>Cephalotrichum</taxon>
    </lineage>
</organism>
<dbReference type="AlphaFoldDB" id="A0AAE8SQW0"/>
<comment type="caution">
    <text evidence="3">The sequence shown here is derived from an EMBL/GenBank/DDBJ whole genome shotgun (WGS) entry which is preliminary data.</text>
</comment>
<dbReference type="InterPro" id="IPR021569">
    <property type="entry name" value="TUG-UBL1"/>
</dbReference>
<dbReference type="GO" id="GO:0005737">
    <property type="term" value="C:cytoplasm"/>
    <property type="evidence" value="ECO:0007669"/>
    <property type="project" value="TreeGrafter"/>
</dbReference>
<feature type="compositionally biased region" description="Polar residues" evidence="1">
    <location>
        <begin position="258"/>
        <end position="273"/>
    </location>
</feature>
<feature type="region of interest" description="Disordered" evidence="1">
    <location>
        <begin position="208"/>
        <end position="289"/>
    </location>
</feature>
<sequence>MASHVVVTSSTARSTKVKVSPGTYMSDVLDQACKTLHLEAGNYLLKHKQRNVDLSVPFRISGLVGGAKLDLVIKSKSPSPVTVAVAIPPPDGAAFSNGRLGGTFPSSFTVWQVLRQLESLPEAVNAKLNITARGVAATTNGGTSGSGQLLYESPILNVMGRELGSFQDYQRTLSQLGYNSGSVLMRLSYKTTGITFFEAQQEISQYFHELEESKSETPASSASPPVPTPLSSAQTGTPDELSPEPAPDAQMQDAPTLEATSSQTDGASPSTAGDSAPTPQDPLAPVDIFSAPSSSTLAASLTAVDDDDFTPTIAHAQLHQASLQDRSKNKRLLSDKELAERAAATEEKISSIQSIEVKVRFPDMTSATWVITHDDTGAKLYKAVRSVMADPSLPFRLVISGSKDAIRDVDAENNRVMRVHKITGRVLLNVLWDDSVSATDRAKPFLKSSAAQAAKSIVVPGVPAAEEEEKAPPVAKQQQGSRQGDPSRTADETMKKIGKFFKLPGKK</sequence>
<name>A0AAE8SQW0_9PEZI</name>
<evidence type="ECO:0000256" key="1">
    <source>
        <dbReference type="SAM" id="MobiDB-lite"/>
    </source>
</evidence>
<feature type="domain" description="TUG ubiquitin-like" evidence="2">
    <location>
        <begin position="10"/>
        <end position="71"/>
    </location>
</feature>
<proteinExistence type="predicted"/>
<feature type="compositionally biased region" description="Polar residues" evidence="1">
    <location>
        <begin position="477"/>
        <end position="486"/>
    </location>
</feature>
<dbReference type="PANTHER" id="PTHR46467:SF1">
    <property type="entry name" value="TETHER CONTAINING UBX DOMAIN FOR GLUT4"/>
    <property type="match status" value="1"/>
</dbReference>
<dbReference type="CDD" id="cd16105">
    <property type="entry name" value="Ubl_ASPSCR1_like"/>
    <property type="match status" value="1"/>
</dbReference>
<protein>
    <submittedName>
        <fullName evidence="3">Related to UBX domain protein</fullName>
    </submittedName>
</protein>
<dbReference type="EMBL" id="ONZQ02000001">
    <property type="protein sequence ID" value="SPN96902.1"/>
    <property type="molecule type" value="Genomic_DNA"/>
</dbReference>
<dbReference type="Proteomes" id="UP001187682">
    <property type="component" value="Unassembled WGS sequence"/>
</dbReference>
<reference evidence="3" key="1">
    <citation type="submission" date="2018-03" db="EMBL/GenBank/DDBJ databases">
        <authorList>
            <person name="Guldener U."/>
        </authorList>
    </citation>
    <scope>NUCLEOTIDE SEQUENCE</scope>
</reference>
<dbReference type="InterPro" id="IPR029071">
    <property type="entry name" value="Ubiquitin-like_domsf"/>
</dbReference>
<evidence type="ECO:0000313" key="3">
    <source>
        <dbReference type="EMBL" id="SPN96902.1"/>
    </source>
</evidence>
<dbReference type="PANTHER" id="PTHR46467">
    <property type="entry name" value="TETHER CONTAINING UBX DOMAIN FOR GLUT4"/>
    <property type="match status" value="1"/>
</dbReference>
<dbReference type="GO" id="GO:0005634">
    <property type="term" value="C:nucleus"/>
    <property type="evidence" value="ECO:0007669"/>
    <property type="project" value="TreeGrafter"/>
</dbReference>
<evidence type="ECO:0000259" key="2">
    <source>
        <dbReference type="Pfam" id="PF11470"/>
    </source>
</evidence>
<gene>
    <name evidence="3" type="ORF">DNG_00421</name>
</gene>
<dbReference type="GO" id="GO:0012506">
    <property type="term" value="C:vesicle membrane"/>
    <property type="evidence" value="ECO:0007669"/>
    <property type="project" value="TreeGrafter"/>
</dbReference>
<feature type="compositionally biased region" description="Low complexity" evidence="1">
    <location>
        <begin position="216"/>
        <end position="233"/>
    </location>
</feature>
<dbReference type="SUPFAM" id="SSF54236">
    <property type="entry name" value="Ubiquitin-like"/>
    <property type="match status" value="1"/>
</dbReference>
<keyword evidence="4" id="KW-1185">Reference proteome</keyword>
<dbReference type="Pfam" id="PF11470">
    <property type="entry name" value="TUG-UBL1"/>
    <property type="match status" value="1"/>
</dbReference>